<evidence type="ECO:0000313" key="3">
    <source>
        <dbReference type="Proteomes" id="UP001138997"/>
    </source>
</evidence>
<evidence type="ECO:0000259" key="1">
    <source>
        <dbReference type="Pfam" id="PF02627"/>
    </source>
</evidence>
<keyword evidence="2" id="KW-0560">Oxidoreductase</keyword>
<organism evidence="2 3">
    <name type="scientific">Kineosporia babensis</name>
    <dbReference type="NCBI Taxonomy" id="499548"/>
    <lineage>
        <taxon>Bacteria</taxon>
        <taxon>Bacillati</taxon>
        <taxon>Actinomycetota</taxon>
        <taxon>Actinomycetes</taxon>
        <taxon>Kineosporiales</taxon>
        <taxon>Kineosporiaceae</taxon>
        <taxon>Kineosporia</taxon>
    </lineage>
</organism>
<dbReference type="GO" id="GO:0051920">
    <property type="term" value="F:peroxiredoxin activity"/>
    <property type="evidence" value="ECO:0007669"/>
    <property type="project" value="InterPro"/>
</dbReference>
<dbReference type="Gene3D" id="1.20.1290.10">
    <property type="entry name" value="AhpD-like"/>
    <property type="match status" value="1"/>
</dbReference>
<gene>
    <name evidence="2" type="ORF">LR394_24635</name>
</gene>
<comment type="caution">
    <text evidence="2">The sequence shown here is derived from an EMBL/GenBank/DDBJ whole genome shotgun (WGS) entry which is preliminary data.</text>
</comment>
<dbReference type="Proteomes" id="UP001138997">
    <property type="component" value="Unassembled WGS sequence"/>
</dbReference>
<evidence type="ECO:0000313" key="2">
    <source>
        <dbReference type="EMBL" id="MCD5314100.1"/>
    </source>
</evidence>
<proteinExistence type="predicted"/>
<dbReference type="RefSeq" id="WP_231446344.1">
    <property type="nucleotide sequence ID" value="NZ_JAJOMB010000014.1"/>
</dbReference>
<dbReference type="InterPro" id="IPR010195">
    <property type="entry name" value="Uncharacterised_peroxidase-rel"/>
</dbReference>
<feature type="domain" description="Carboxymuconolactone decarboxylase-like" evidence="1">
    <location>
        <begin position="52"/>
        <end position="115"/>
    </location>
</feature>
<accession>A0A9X1NHI8</accession>
<dbReference type="NCBIfam" id="TIGR01926">
    <property type="entry name" value="peroxid_rel"/>
    <property type="match status" value="1"/>
</dbReference>
<dbReference type="AlphaFoldDB" id="A0A9X1NHI8"/>
<keyword evidence="2" id="KW-0575">Peroxidase</keyword>
<name>A0A9X1NHI8_9ACTN</name>
<dbReference type="PANTHER" id="PTHR35446">
    <property type="entry name" value="SI:CH211-175M2.5"/>
    <property type="match status" value="1"/>
</dbReference>
<dbReference type="Pfam" id="PF02627">
    <property type="entry name" value="CMD"/>
    <property type="match status" value="1"/>
</dbReference>
<dbReference type="InterPro" id="IPR029032">
    <property type="entry name" value="AhpD-like"/>
</dbReference>
<dbReference type="InterPro" id="IPR003779">
    <property type="entry name" value="CMD-like"/>
</dbReference>
<dbReference type="PANTHER" id="PTHR35446:SF2">
    <property type="entry name" value="CARBOXYMUCONOLACTONE DECARBOXYLASE-LIKE DOMAIN-CONTAINING PROTEIN"/>
    <property type="match status" value="1"/>
</dbReference>
<reference evidence="2" key="1">
    <citation type="submission" date="2021-11" db="EMBL/GenBank/DDBJ databases">
        <title>Streptomyces corallinus and Kineosporia corallina sp. nov., two new coral-derived marine actinobacteria.</title>
        <authorList>
            <person name="Buangrab K."/>
            <person name="Sutthacheep M."/>
            <person name="Yeemin T."/>
            <person name="Harunari E."/>
            <person name="Igarashi Y."/>
            <person name="Sripreechasak P."/>
            <person name="Kanchanasin P."/>
            <person name="Tanasupawat S."/>
            <person name="Phongsopitanun W."/>
        </authorList>
    </citation>
    <scope>NUCLEOTIDE SEQUENCE</scope>
    <source>
        <strain evidence="2">JCM 31032</strain>
    </source>
</reference>
<sequence length="191" mass="21045">MAHPKTFKAGSTVGWTSYLQAPAIEELSDEQRAALRPVQVRAEYYRLLARDPKIVDARTTVDNAIYHAREGLPRGERELCAAVSSMITGCPVCTTTHVKFAAKFSKREDDVLRLAEEGLESDVGYRWNSMVNAAANLAAVRPVIDQNDVDSLRGTGFSEEEILDVVHSTAFFAWANRLLMTLGETTVSDPA</sequence>
<dbReference type="EMBL" id="JAJOMB010000014">
    <property type="protein sequence ID" value="MCD5314100.1"/>
    <property type="molecule type" value="Genomic_DNA"/>
</dbReference>
<keyword evidence="3" id="KW-1185">Reference proteome</keyword>
<dbReference type="SUPFAM" id="SSF69118">
    <property type="entry name" value="AhpD-like"/>
    <property type="match status" value="1"/>
</dbReference>
<protein>
    <submittedName>
        <fullName evidence="2">Peroxidase-related enzyme</fullName>
    </submittedName>
</protein>